<sequence length="78" mass="8853">MTIKLYSEIISLNDPSGDRLCDYVCDLLLEESNVQPVSTPVTVCGDIHGQVRFLTHLHIVENLMVFSSSIQQFWLSKQ</sequence>
<dbReference type="InParanoid" id="A0A803TVF5"/>
<reference evidence="1" key="1">
    <citation type="submission" date="2009-12" db="EMBL/GenBank/DDBJ databases">
        <title>The Genome Sequence of Anolis carolinensis (Green Anole Lizard).</title>
        <authorList>
            <consortium name="The Genome Sequencing Platform"/>
            <person name="Di Palma F."/>
            <person name="Alfoldi J."/>
            <person name="Heiman D."/>
            <person name="Young S."/>
            <person name="Grabherr M."/>
            <person name="Johnson J."/>
            <person name="Lander E.S."/>
            <person name="Lindblad-Toh K."/>
        </authorList>
    </citation>
    <scope>NUCLEOTIDE SEQUENCE [LARGE SCALE GENOMIC DNA]</scope>
    <source>
        <strain evidence="1">JBL SC #1</strain>
    </source>
</reference>
<proteinExistence type="predicted"/>
<keyword evidence="2" id="KW-1185">Reference proteome</keyword>
<reference evidence="1" key="2">
    <citation type="submission" date="2025-08" db="UniProtKB">
        <authorList>
            <consortium name="Ensembl"/>
        </authorList>
    </citation>
    <scope>IDENTIFICATION</scope>
</reference>
<name>A0A803TVF5_ANOCA</name>
<dbReference type="AlphaFoldDB" id="A0A803TVF5"/>
<evidence type="ECO:0000313" key="1">
    <source>
        <dbReference type="Ensembl" id="ENSACAP00000039195.1"/>
    </source>
</evidence>
<dbReference type="SUPFAM" id="SSF56300">
    <property type="entry name" value="Metallo-dependent phosphatases"/>
    <property type="match status" value="1"/>
</dbReference>
<dbReference type="Gene3D" id="3.60.21.10">
    <property type="match status" value="1"/>
</dbReference>
<dbReference type="InterPro" id="IPR029052">
    <property type="entry name" value="Metallo-depent_PP-like"/>
</dbReference>
<dbReference type="Proteomes" id="UP000001646">
    <property type="component" value="Unplaced"/>
</dbReference>
<organism evidence="1 2">
    <name type="scientific">Anolis carolinensis</name>
    <name type="common">Green anole</name>
    <name type="synonym">American chameleon</name>
    <dbReference type="NCBI Taxonomy" id="28377"/>
    <lineage>
        <taxon>Eukaryota</taxon>
        <taxon>Metazoa</taxon>
        <taxon>Chordata</taxon>
        <taxon>Craniata</taxon>
        <taxon>Vertebrata</taxon>
        <taxon>Euteleostomi</taxon>
        <taxon>Lepidosauria</taxon>
        <taxon>Squamata</taxon>
        <taxon>Bifurcata</taxon>
        <taxon>Unidentata</taxon>
        <taxon>Episquamata</taxon>
        <taxon>Toxicofera</taxon>
        <taxon>Iguania</taxon>
        <taxon>Dactyloidae</taxon>
        <taxon>Anolis</taxon>
    </lineage>
</organism>
<evidence type="ECO:0000313" key="2">
    <source>
        <dbReference type="Proteomes" id="UP000001646"/>
    </source>
</evidence>
<reference evidence="1" key="3">
    <citation type="submission" date="2025-09" db="UniProtKB">
        <authorList>
            <consortium name="Ensembl"/>
        </authorList>
    </citation>
    <scope>IDENTIFICATION</scope>
</reference>
<accession>A0A803TVF5</accession>
<dbReference type="GeneTree" id="ENSGT00940000165669"/>
<protein>
    <submittedName>
        <fullName evidence="1">Uncharacterized protein</fullName>
    </submittedName>
</protein>
<dbReference type="Ensembl" id="ENSACAT00000040614.1">
    <property type="protein sequence ID" value="ENSACAP00000039195.1"/>
    <property type="gene ID" value="ENSACAG00000045509.1"/>
</dbReference>